<dbReference type="AlphaFoldDB" id="A0A8J8JQM7"/>
<sequence length="251" mass="28920">MKKTKALNFLFTLYQFACNILHFTKPRIYVYTDSRGYDVNSKYGKTPWGSYIHRLLKNYRVDYCICPEKYTTIVDFIAQAKTLDLHKYKAVILHCGVVDFSPRPLSNIALVKESKAGKAIFDQLFQSNASYYANPYPLEYMGEPTINLYSSDYLQKSVLPFLTGIPQLIWINSNHFVKGWEGNYEKGRPGNIDALVSEFDYTMKASLQNIIDIKGWNDASIQKCTIDNIHFTTEGFQAISQLIHYKLKAQL</sequence>
<evidence type="ECO:0000313" key="2">
    <source>
        <dbReference type="Proteomes" id="UP000598971"/>
    </source>
</evidence>
<reference evidence="1" key="1">
    <citation type="submission" date="2019-10" db="EMBL/GenBank/DDBJ databases">
        <title>Draft genome sequence of Panacibacter sp. KCS-6.</title>
        <authorList>
            <person name="Yim K.J."/>
        </authorList>
    </citation>
    <scope>NUCLEOTIDE SEQUENCE</scope>
    <source>
        <strain evidence="1">KCS-6</strain>
    </source>
</reference>
<protein>
    <submittedName>
        <fullName evidence="1">Uncharacterized protein</fullName>
    </submittedName>
</protein>
<proteinExistence type="predicted"/>
<gene>
    <name evidence="1" type="ORF">GD597_05475</name>
</gene>
<keyword evidence="2" id="KW-1185">Reference proteome</keyword>
<name>A0A8J8JQM7_9BACT</name>
<dbReference type="RefSeq" id="WP_171606816.1">
    <property type="nucleotide sequence ID" value="NZ_WHPF01000003.1"/>
</dbReference>
<accession>A0A8J8JQM7</accession>
<dbReference type="Proteomes" id="UP000598971">
    <property type="component" value="Unassembled WGS sequence"/>
</dbReference>
<organism evidence="1 2">
    <name type="scientific">Limnovirga soli</name>
    <dbReference type="NCBI Taxonomy" id="2656915"/>
    <lineage>
        <taxon>Bacteria</taxon>
        <taxon>Pseudomonadati</taxon>
        <taxon>Bacteroidota</taxon>
        <taxon>Chitinophagia</taxon>
        <taxon>Chitinophagales</taxon>
        <taxon>Chitinophagaceae</taxon>
        <taxon>Limnovirga</taxon>
    </lineage>
</organism>
<comment type="caution">
    <text evidence="1">The sequence shown here is derived from an EMBL/GenBank/DDBJ whole genome shotgun (WGS) entry which is preliminary data.</text>
</comment>
<evidence type="ECO:0000313" key="1">
    <source>
        <dbReference type="EMBL" id="NNV54902.1"/>
    </source>
</evidence>
<dbReference type="EMBL" id="WHPF01000003">
    <property type="protein sequence ID" value="NNV54902.1"/>
    <property type="molecule type" value="Genomic_DNA"/>
</dbReference>